<accession>A0ABP8S9W2</accession>
<evidence type="ECO:0000256" key="1">
    <source>
        <dbReference type="SAM" id="MobiDB-lite"/>
    </source>
</evidence>
<evidence type="ECO:0000313" key="3">
    <source>
        <dbReference type="Proteomes" id="UP001500307"/>
    </source>
</evidence>
<comment type="caution">
    <text evidence="2">The sequence shown here is derived from an EMBL/GenBank/DDBJ whole genome shotgun (WGS) entry which is preliminary data.</text>
</comment>
<organism evidence="2 3">
    <name type="scientific">Micromonospora coerulea</name>
    <dbReference type="NCBI Taxonomy" id="47856"/>
    <lineage>
        <taxon>Bacteria</taxon>
        <taxon>Bacillati</taxon>
        <taxon>Actinomycetota</taxon>
        <taxon>Actinomycetes</taxon>
        <taxon>Micromonosporales</taxon>
        <taxon>Micromonosporaceae</taxon>
        <taxon>Micromonospora</taxon>
    </lineage>
</organism>
<dbReference type="Proteomes" id="UP001500307">
    <property type="component" value="Unassembled WGS sequence"/>
</dbReference>
<dbReference type="EMBL" id="BAABGU010000005">
    <property type="protein sequence ID" value="GAA4565186.1"/>
    <property type="molecule type" value="Genomic_DNA"/>
</dbReference>
<feature type="compositionally biased region" description="Low complexity" evidence="1">
    <location>
        <begin position="40"/>
        <end position="53"/>
    </location>
</feature>
<proteinExistence type="predicted"/>
<reference evidence="3" key="1">
    <citation type="journal article" date="2019" name="Int. J. Syst. Evol. Microbiol.">
        <title>The Global Catalogue of Microorganisms (GCM) 10K type strain sequencing project: providing services to taxonomists for standard genome sequencing and annotation.</title>
        <authorList>
            <consortium name="The Broad Institute Genomics Platform"/>
            <consortium name="The Broad Institute Genome Sequencing Center for Infectious Disease"/>
            <person name="Wu L."/>
            <person name="Ma J."/>
        </authorList>
    </citation>
    <scope>NUCLEOTIDE SEQUENCE [LARGE SCALE GENOMIC DNA]</scope>
    <source>
        <strain evidence="3">JCM 3175</strain>
    </source>
</reference>
<sequence length="101" mass="10213">MRSTASTEKTPPEKASHAAALPVPRTGAGPTPSIAVGPDVPTSASNAAAPTAVHRNLFGGTRTAPSGDREDERQTRIFTTFVRYAAGRSVGGASAGVTRPG</sequence>
<gene>
    <name evidence="2" type="ORF">GCM10023176_12650</name>
</gene>
<feature type="region of interest" description="Disordered" evidence="1">
    <location>
        <begin position="1"/>
        <end position="73"/>
    </location>
</feature>
<keyword evidence="3" id="KW-1185">Reference proteome</keyword>
<protein>
    <submittedName>
        <fullName evidence="2">Uncharacterized protein</fullName>
    </submittedName>
</protein>
<evidence type="ECO:0000313" key="2">
    <source>
        <dbReference type="EMBL" id="GAA4565186.1"/>
    </source>
</evidence>
<name>A0ABP8S9W2_9ACTN</name>